<dbReference type="EMBL" id="GGMS01014787">
    <property type="protein sequence ID" value="MBY83990.1"/>
    <property type="molecule type" value="Transcribed_RNA"/>
</dbReference>
<dbReference type="InterPro" id="IPR002347">
    <property type="entry name" value="SDR_fam"/>
</dbReference>
<keyword evidence="6" id="KW-1185">Reference proteome</keyword>
<dbReference type="Proteomes" id="UP000694846">
    <property type="component" value="Unplaced"/>
</dbReference>
<evidence type="ECO:0000256" key="3">
    <source>
        <dbReference type="ARBA" id="ARBA00022857"/>
    </source>
</evidence>
<dbReference type="OrthoDB" id="1393670at2759"/>
<evidence type="ECO:0000256" key="1">
    <source>
        <dbReference type="ARBA" id="ARBA00006484"/>
    </source>
</evidence>
<accession>A0A2S2R2I5</accession>
<dbReference type="GO" id="GO:0050038">
    <property type="term" value="F:L-xylulose reductase (NADPH) activity"/>
    <property type="evidence" value="ECO:0007669"/>
    <property type="project" value="TreeGrafter"/>
</dbReference>
<comment type="subunit">
    <text evidence="2">Homotetramer.</text>
</comment>
<reference evidence="7" key="2">
    <citation type="submission" date="2025-04" db="UniProtKB">
        <authorList>
            <consortium name="RefSeq"/>
        </authorList>
    </citation>
    <scope>IDENTIFICATION</scope>
    <source>
        <tissue evidence="7">Whole body</tissue>
    </source>
</reference>
<dbReference type="Pfam" id="PF13561">
    <property type="entry name" value="adh_short_C2"/>
    <property type="match status" value="1"/>
</dbReference>
<dbReference type="PANTHER" id="PTHR44252">
    <property type="entry name" value="D-ERYTHRULOSE REDUCTASE"/>
    <property type="match status" value="1"/>
</dbReference>
<evidence type="ECO:0000256" key="2">
    <source>
        <dbReference type="ARBA" id="ARBA00011881"/>
    </source>
</evidence>
<keyword evidence="3" id="KW-0521">NADP</keyword>
<name>A0A2S2R2I5_9HEMI</name>
<protein>
    <submittedName>
        <fullName evidence="5">D-erythrulose reductase</fullName>
    </submittedName>
    <submittedName>
        <fullName evidence="7">L-xylulose reductase-like</fullName>
    </submittedName>
</protein>
<comment type="similarity">
    <text evidence="1">Belongs to the short-chain dehydrogenases/reductases (SDR) family.</text>
</comment>
<dbReference type="Gene3D" id="3.40.50.720">
    <property type="entry name" value="NAD(P)-binding Rossmann-like Domain"/>
    <property type="match status" value="1"/>
</dbReference>
<dbReference type="InterPro" id="IPR036291">
    <property type="entry name" value="NAD(P)-bd_dom_sf"/>
</dbReference>
<dbReference type="GO" id="GO:0006006">
    <property type="term" value="P:glucose metabolic process"/>
    <property type="evidence" value="ECO:0007669"/>
    <property type="project" value="TreeGrafter"/>
</dbReference>
<dbReference type="SUPFAM" id="SSF51735">
    <property type="entry name" value="NAD(P)-binding Rossmann-fold domains"/>
    <property type="match status" value="1"/>
</dbReference>
<dbReference type="RefSeq" id="XP_025418575.1">
    <property type="nucleotide sequence ID" value="XM_025562790.1"/>
</dbReference>
<dbReference type="GO" id="GO:0005997">
    <property type="term" value="P:xylulose metabolic process"/>
    <property type="evidence" value="ECO:0007669"/>
    <property type="project" value="TreeGrafter"/>
</dbReference>
<evidence type="ECO:0000256" key="4">
    <source>
        <dbReference type="ARBA" id="ARBA00023002"/>
    </source>
</evidence>
<dbReference type="PROSITE" id="PS00061">
    <property type="entry name" value="ADH_SHORT"/>
    <property type="match status" value="1"/>
</dbReference>
<dbReference type="PRINTS" id="PR00081">
    <property type="entry name" value="GDHRDH"/>
</dbReference>
<keyword evidence="4" id="KW-0560">Oxidoreductase</keyword>
<dbReference type="InterPro" id="IPR051737">
    <property type="entry name" value="L-xylulose/Carbonyl_redctase"/>
</dbReference>
<evidence type="ECO:0000313" key="6">
    <source>
        <dbReference type="Proteomes" id="UP000694846"/>
    </source>
</evidence>
<gene>
    <name evidence="5" type="primary">DER</name>
    <name evidence="7" type="synonym">LOC112689206</name>
    <name evidence="5" type="ORF">g.171794</name>
</gene>
<dbReference type="GO" id="GO:0004090">
    <property type="term" value="F:carbonyl reductase (NADPH) activity"/>
    <property type="evidence" value="ECO:0007669"/>
    <property type="project" value="TreeGrafter"/>
</dbReference>
<dbReference type="PANTHER" id="PTHR44252:SF3">
    <property type="entry name" value="D-ERYTHRULOSE REDUCTASE-RELATED"/>
    <property type="match status" value="1"/>
</dbReference>
<dbReference type="InterPro" id="IPR020904">
    <property type="entry name" value="Sc_DH/Rdtase_CS"/>
</dbReference>
<dbReference type="PRINTS" id="PR00080">
    <property type="entry name" value="SDRFAMILY"/>
</dbReference>
<evidence type="ECO:0000313" key="7">
    <source>
        <dbReference type="RefSeq" id="XP_025418575.1"/>
    </source>
</evidence>
<evidence type="ECO:0000313" key="5">
    <source>
        <dbReference type="EMBL" id="MBY83990.1"/>
    </source>
</evidence>
<reference evidence="5" key="1">
    <citation type="submission" date="2018-04" db="EMBL/GenBank/DDBJ databases">
        <title>Transcriptome assembly of Sipha flava.</title>
        <authorList>
            <person name="Scully E.D."/>
            <person name="Geib S.M."/>
            <person name="Palmer N.A."/>
            <person name="Koch K."/>
            <person name="Bradshaw J."/>
            <person name="Heng-Moss T."/>
            <person name="Sarath G."/>
        </authorList>
    </citation>
    <scope>NUCLEOTIDE SEQUENCE</scope>
</reference>
<organism evidence="5">
    <name type="scientific">Sipha flava</name>
    <name type="common">yellow sugarcane aphid</name>
    <dbReference type="NCBI Taxonomy" id="143950"/>
    <lineage>
        <taxon>Eukaryota</taxon>
        <taxon>Metazoa</taxon>
        <taxon>Ecdysozoa</taxon>
        <taxon>Arthropoda</taxon>
        <taxon>Hexapoda</taxon>
        <taxon>Insecta</taxon>
        <taxon>Pterygota</taxon>
        <taxon>Neoptera</taxon>
        <taxon>Paraneoptera</taxon>
        <taxon>Hemiptera</taxon>
        <taxon>Sternorrhyncha</taxon>
        <taxon>Aphidomorpha</taxon>
        <taxon>Aphidoidea</taxon>
        <taxon>Aphididae</taxon>
        <taxon>Sipha</taxon>
    </lineage>
</organism>
<sequence>MFGSIFKLSTKLNKQSIVMTLSRGIVQQRDSMEKYFKDKRFIVTGASSGIGKVIAGRLLGLDAYVYAIGRDVETLPSSDNKKLIKVTVDVSEWDTVYCQVLEMGPVHGLVNNAGVAHIESFLSTTQHGWDDTLNINSRGMVRVSQAVAQNMIDAKIKGSIVNVSSTISERGIPDHVTYCASKGAVNQITRTMAIELGPLGIRTNNVNPTVVMTQMGKKAWSDPAKSGPILKKIPLGRFAEPNEIADAVIFLLSDYSQMVNGLNLYVDGGYMTG</sequence>
<proteinExistence type="inferred from homology"/>
<dbReference type="AlphaFoldDB" id="A0A2S2R2I5"/>
<dbReference type="FunFam" id="3.40.50.720:FF:000084">
    <property type="entry name" value="Short-chain dehydrogenase reductase"/>
    <property type="match status" value="1"/>
</dbReference>